<name>A0A9N9EWI9_9GLOM</name>
<dbReference type="EMBL" id="CAJVPQ010007146">
    <property type="protein sequence ID" value="CAG8693458.1"/>
    <property type="molecule type" value="Genomic_DNA"/>
</dbReference>
<dbReference type="OrthoDB" id="10331337at2759"/>
<dbReference type="AlphaFoldDB" id="A0A9N9EWI9"/>
<sequence length="112" mass="13312">MNLEQLIHVQDSTRHILNSCFPLSVLPRNFIPEQKTKKLEKKPNAYRVYSHVFTKTMQMHDISLPPHPQQEHVLRLIINRAWRNESVYTKEICRNISDEAYKELQSNPSFII</sequence>
<comment type="caution">
    <text evidence="1">The sequence shown here is derived from an EMBL/GenBank/DDBJ whole genome shotgun (WGS) entry which is preliminary data.</text>
</comment>
<dbReference type="Proteomes" id="UP000789570">
    <property type="component" value="Unassembled WGS sequence"/>
</dbReference>
<keyword evidence="2" id="KW-1185">Reference proteome</keyword>
<protein>
    <submittedName>
        <fullName evidence="1">3016_t:CDS:1</fullName>
    </submittedName>
</protein>
<proteinExistence type="predicted"/>
<organism evidence="1 2">
    <name type="scientific">Funneliformis caledonium</name>
    <dbReference type="NCBI Taxonomy" id="1117310"/>
    <lineage>
        <taxon>Eukaryota</taxon>
        <taxon>Fungi</taxon>
        <taxon>Fungi incertae sedis</taxon>
        <taxon>Mucoromycota</taxon>
        <taxon>Glomeromycotina</taxon>
        <taxon>Glomeromycetes</taxon>
        <taxon>Glomerales</taxon>
        <taxon>Glomeraceae</taxon>
        <taxon>Funneliformis</taxon>
    </lineage>
</organism>
<evidence type="ECO:0000313" key="1">
    <source>
        <dbReference type="EMBL" id="CAG8693458.1"/>
    </source>
</evidence>
<gene>
    <name evidence="1" type="ORF">FCALED_LOCUS13086</name>
</gene>
<reference evidence="1" key="1">
    <citation type="submission" date="2021-06" db="EMBL/GenBank/DDBJ databases">
        <authorList>
            <person name="Kallberg Y."/>
            <person name="Tangrot J."/>
            <person name="Rosling A."/>
        </authorList>
    </citation>
    <scope>NUCLEOTIDE SEQUENCE</scope>
    <source>
        <strain evidence="1">UK204</strain>
    </source>
</reference>
<evidence type="ECO:0000313" key="2">
    <source>
        <dbReference type="Proteomes" id="UP000789570"/>
    </source>
</evidence>
<accession>A0A9N9EWI9</accession>